<organism evidence="1 2">
    <name type="scientific">Acrobeloides nanus</name>
    <dbReference type="NCBI Taxonomy" id="290746"/>
    <lineage>
        <taxon>Eukaryota</taxon>
        <taxon>Metazoa</taxon>
        <taxon>Ecdysozoa</taxon>
        <taxon>Nematoda</taxon>
        <taxon>Chromadorea</taxon>
        <taxon>Rhabditida</taxon>
        <taxon>Tylenchina</taxon>
        <taxon>Cephalobomorpha</taxon>
        <taxon>Cephaloboidea</taxon>
        <taxon>Cephalobidae</taxon>
        <taxon>Acrobeloides</taxon>
    </lineage>
</organism>
<dbReference type="WBParaSite" id="ACRNAN_scaffold4717.g19041.t1">
    <property type="protein sequence ID" value="ACRNAN_scaffold4717.g19041.t1"/>
    <property type="gene ID" value="ACRNAN_scaffold4717.g19041"/>
</dbReference>
<sequence length="101" mass="11747">MVLKNGFCDKMSTEISQLVDLGRKLQDMVGRSFGTIPEEVDEPNTTIYKSDKIRSLVSSSNWSKKFRACWLESLLLNTRLKKIKIELINSLLRQVTRQLKW</sequence>
<evidence type="ECO:0000313" key="2">
    <source>
        <dbReference type="WBParaSite" id="ACRNAN_scaffold4717.g19041.t1"/>
    </source>
</evidence>
<proteinExistence type="predicted"/>
<reference evidence="2" key="1">
    <citation type="submission" date="2022-11" db="UniProtKB">
        <authorList>
            <consortium name="WormBaseParasite"/>
        </authorList>
    </citation>
    <scope>IDENTIFICATION</scope>
</reference>
<dbReference type="AlphaFoldDB" id="A0A914DZ31"/>
<name>A0A914DZ31_9BILA</name>
<dbReference type="Proteomes" id="UP000887540">
    <property type="component" value="Unplaced"/>
</dbReference>
<accession>A0A914DZ31</accession>
<evidence type="ECO:0000313" key="1">
    <source>
        <dbReference type="Proteomes" id="UP000887540"/>
    </source>
</evidence>
<keyword evidence="1" id="KW-1185">Reference proteome</keyword>
<protein>
    <submittedName>
        <fullName evidence="2">Uncharacterized protein</fullName>
    </submittedName>
</protein>